<evidence type="ECO:0000313" key="1">
    <source>
        <dbReference type="EMBL" id="MCO5398360.1"/>
    </source>
</evidence>
<name>A0ABT1AIY8_9RALS</name>
<dbReference type="Proteomes" id="UP001162811">
    <property type="component" value="Unassembled WGS sequence"/>
</dbReference>
<reference evidence="1" key="2">
    <citation type="journal article" date="2023" name="Front. Microbiol.">
        <title>Ralstonia chuxiongensis sp. nov., Ralstonia mojiangensis sp. nov., and Ralstonia soli sp. nov., isolated from tobacco fields, are three novel species in the family Burkholderiaceae.</title>
        <authorList>
            <person name="Lu C.H."/>
            <person name="Zhang Y.Y."/>
            <person name="Jiang N."/>
            <person name="Chen W."/>
            <person name="Shao X."/>
            <person name="Zhao Z.M."/>
            <person name="Lu W.L."/>
            <person name="Hu X."/>
            <person name="Xi Y.X."/>
            <person name="Zou S.Y."/>
            <person name="Wei Q.J."/>
            <person name="Lin Z.L."/>
            <person name="Gong L."/>
            <person name="Gai X.T."/>
            <person name="Zhang L.Q."/>
            <person name="Li J.Y."/>
            <person name="Jin Y."/>
            <person name="Xia Z.Y."/>
        </authorList>
    </citation>
    <scope>NUCLEOTIDE SEQUENCE</scope>
    <source>
        <strain evidence="1">21MJYT02-11</strain>
    </source>
</reference>
<dbReference type="EMBL" id="JAMXHT010000003">
    <property type="protein sequence ID" value="MCO5398360.1"/>
    <property type="molecule type" value="Genomic_DNA"/>
</dbReference>
<protein>
    <submittedName>
        <fullName evidence="1">Uncharacterized protein</fullName>
    </submittedName>
</protein>
<dbReference type="RefSeq" id="WP_252679457.1">
    <property type="nucleotide sequence ID" value="NZ_JAMXHT010000003.1"/>
</dbReference>
<gene>
    <name evidence="1" type="ORF">NG900_09145</name>
</gene>
<sequence>MTLSDAGRAIQIVQLRQQPLTASHALLHAPALDGLAAAHMASGSLNRRAR</sequence>
<accession>A0ABT1AIY8</accession>
<organism evidence="1 2">
    <name type="scientific">Ralstonia soli</name>
    <dbReference type="NCBI Taxonomy" id="2953896"/>
    <lineage>
        <taxon>Bacteria</taxon>
        <taxon>Pseudomonadati</taxon>
        <taxon>Pseudomonadota</taxon>
        <taxon>Betaproteobacteria</taxon>
        <taxon>Burkholderiales</taxon>
        <taxon>Burkholderiaceae</taxon>
        <taxon>Ralstonia</taxon>
    </lineage>
</organism>
<comment type="caution">
    <text evidence="1">The sequence shown here is derived from an EMBL/GenBank/DDBJ whole genome shotgun (WGS) entry which is preliminary data.</text>
</comment>
<keyword evidence="2" id="KW-1185">Reference proteome</keyword>
<evidence type="ECO:0000313" key="2">
    <source>
        <dbReference type="Proteomes" id="UP001162811"/>
    </source>
</evidence>
<reference evidence="1" key="1">
    <citation type="submission" date="2022-06" db="EMBL/GenBank/DDBJ databases">
        <authorList>
            <person name="Lu C.-H."/>
        </authorList>
    </citation>
    <scope>NUCLEOTIDE SEQUENCE</scope>
    <source>
        <strain evidence="1">21MJYT02-11</strain>
    </source>
</reference>
<proteinExistence type="predicted"/>